<dbReference type="InterPro" id="IPR006224">
    <property type="entry name" value="PsdUridine_synth_RluA-like_CS"/>
</dbReference>
<accession>V5WEM1</accession>
<name>V5WEM1_9SPIO</name>
<reference evidence="3 4" key="1">
    <citation type="journal article" date="2015" name="Stand. Genomic Sci.">
        <title>Complete genome sequence and description of Salinispira pacifica gen. nov., sp. nov., a novel spirochaete isolated form a hypersaline microbial mat.</title>
        <authorList>
            <person name="Ben Hania W."/>
            <person name="Joseph M."/>
            <person name="Schumann P."/>
            <person name="Bunk B."/>
            <person name="Fiebig A."/>
            <person name="Sproer C."/>
            <person name="Klenk H.P."/>
            <person name="Fardeau M.L."/>
            <person name="Spring S."/>
        </authorList>
    </citation>
    <scope>NUCLEOTIDE SEQUENCE [LARGE SCALE GENOMIC DNA]</scope>
    <source>
        <strain evidence="3 4">L21-RPul-D2</strain>
    </source>
</reference>
<dbReference type="STRING" id="1307761.L21SP2_0843"/>
<dbReference type="EMBL" id="CP006939">
    <property type="protein sequence ID" value="AHC14263.1"/>
    <property type="molecule type" value="Genomic_DNA"/>
</dbReference>
<dbReference type="CDD" id="cd02869">
    <property type="entry name" value="PseudoU_synth_RluA_like"/>
    <property type="match status" value="1"/>
</dbReference>
<dbReference type="HOGENOM" id="CLU_1234295_0_0_12"/>
<dbReference type="PANTHER" id="PTHR21600">
    <property type="entry name" value="MITOCHONDRIAL RNA PSEUDOURIDINE SYNTHASE"/>
    <property type="match status" value="1"/>
</dbReference>
<dbReference type="GO" id="GO:0003723">
    <property type="term" value="F:RNA binding"/>
    <property type="evidence" value="ECO:0007669"/>
    <property type="project" value="InterPro"/>
</dbReference>
<dbReference type="InterPro" id="IPR020103">
    <property type="entry name" value="PsdUridine_synth_cat_dom_sf"/>
</dbReference>
<evidence type="ECO:0000256" key="1">
    <source>
        <dbReference type="SAM" id="MobiDB-lite"/>
    </source>
</evidence>
<sequence length="224" mass="25236">MLEQLAGSYPEVLPVKENSGDAPADHSRWREGYLLHRLDNWTSGVLLFARNQEAFETFRSLIRGSAGKSAVEKEYLACVEGRIPGSLPVSIEYPMAHSSKRSSGKMVAVKNSPEEEISGSFPWREKYRGNPRAAKTRILSCSVSRDGGSICRIMISRGQRHQIRCHLAAIGCPIQGDTLYGAAPLKQKEGFLLQHQKIRFFHPFLQKEIIIEAPMPEWVRKARF</sequence>
<dbReference type="InterPro" id="IPR050188">
    <property type="entry name" value="RluA_PseudoU_synthase"/>
</dbReference>
<keyword evidence="4" id="KW-1185">Reference proteome</keyword>
<dbReference type="AlphaFoldDB" id="V5WEM1"/>
<dbReference type="Gene3D" id="3.30.2350.10">
    <property type="entry name" value="Pseudouridine synthase"/>
    <property type="match status" value="1"/>
</dbReference>
<dbReference type="GO" id="GO:0006396">
    <property type="term" value="P:RNA processing"/>
    <property type="evidence" value="ECO:0007669"/>
    <property type="project" value="UniProtKB-ARBA"/>
</dbReference>
<organism evidence="3 4">
    <name type="scientific">Salinispira pacifica</name>
    <dbReference type="NCBI Taxonomy" id="1307761"/>
    <lineage>
        <taxon>Bacteria</taxon>
        <taxon>Pseudomonadati</taxon>
        <taxon>Spirochaetota</taxon>
        <taxon>Spirochaetia</taxon>
        <taxon>Spirochaetales</taxon>
        <taxon>Spirochaetaceae</taxon>
        <taxon>Salinispira</taxon>
    </lineage>
</organism>
<keyword evidence="3" id="KW-0456">Lyase</keyword>
<dbReference type="KEGG" id="slr:L21SP2_0843"/>
<dbReference type="Pfam" id="PF00849">
    <property type="entry name" value="PseudoU_synth_2"/>
    <property type="match status" value="1"/>
</dbReference>
<dbReference type="PROSITE" id="PS01129">
    <property type="entry name" value="PSI_RLU"/>
    <property type="match status" value="1"/>
</dbReference>
<dbReference type="EC" id="4.2.1.70" evidence="3"/>
<dbReference type="Proteomes" id="UP000018680">
    <property type="component" value="Chromosome"/>
</dbReference>
<evidence type="ECO:0000259" key="2">
    <source>
        <dbReference type="Pfam" id="PF00849"/>
    </source>
</evidence>
<protein>
    <submittedName>
        <fullName evidence="3">Ribosomal large subunit pseudouridine synthase D</fullName>
        <ecNumber evidence="3">4.2.1.70</ecNumber>
    </submittedName>
</protein>
<dbReference type="InterPro" id="IPR006145">
    <property type="entry name" value="PsdUridine_synth_RsuA/RluA"/>
</dbReference>
<dbReference type="SUPFAM" id="SSF55120">
    <property type="entry name" value="Pseudouridine synthase"/>
    <property type="match status" value="1"/>
</dbReference>
<evidence type="ECO:0000313" key="4">
    <source>
        <dbReference type="Proteomes" id="UP000018680"/>
    </source>
</evidence>
<feature type="domain" description="Pseudouridine synthase RsuA/RluA-like" evidence="2">
    <location>
        <begin position="28"/>
        <end position="169"/>
    </location>
</feature>
<evidence type="ECO:0000313" key="3">
    <source>
        <dbReference type="EMBL" id="AHC14263.1"/>
    </source>
</evidence>
<proteinExistence type="predicted"/>
<dbReference type="GO" id="GO:0009982">
    <property type="term" value="F:pseudouridine synthase activity"/>
    <property type="evidence" value="ECO:0007669"/>
    <property type="project" value="InterPro"/>
</dbReference>
<dbReference type="eggNOG" id="COG0564">
    <property type="taxonomic scope" value="Bacteria"/>
</dbReference>
<feature type="region of interest" description="Disordered" evidence="1">
    <location>
        <begin position="1"/>
        <end position="24"/>
    </location>
</feature>
<gene>
    <name evidence="3" type="ORF">L21SP2_0843</name>
</gene>
<dbReference type="GO" id="GO:0140098">
    <property type="term" value="F:catalytic activity, acting on RNA"/>
    <property type="evidence" value="ECO:0007669"/>
    <property type="project" value="UniProtKB-ARBA"/>
</dbReference>
<dbReference type="GO" id="GO:0004730">
    <property type="term" value="F:pseudouridylate synthase activity"/>
    <property type="evidence" value="ECO:0007669"/>
    <property type="project" value="UniProtKB-EC"/>
</dbReference>